<organism evidence="1 2">
    <name type="scientific">Hathewaya proteolytica DSM 3090</name>
    <dbReference type="NCBI Taxonomy" id="1121331"/>
    <lineage>
        <taxon>Bacteria</taxon>
        <taxon>Bacillati</taxon>
        <taxon>Bacillota</taxon>
        <taxon>Clostridia</taxon>
        <taxon>Eubacteriales</taxon>
        <taxon>Clostridiaceae</taxon>
        <taxon>Hathewaya</taxon>
    </lineage>
</organism>
<dbReference type="Proteomes" id="UP000183952">
    <property type="component" value="Unassembled WGS sequence"/>
</dbReference>
<dbReference type="EMBL" id="FRAD01000020">
    <property type="protein sequence ID" value="SHK27167.1"/>
    <property type="molecule type" value="Genomic_DNA"/>
</dbReference>
<evidence type="ECO:0000313" key="2">
    <source>
        <dbReference type="Proteomes" id="UP000183952"/>
    </source>
</evidence>
<evidence type="ECO:0000313" key="1">
    <source>
        <dbReference type="EMBL" id="SHK27167.1"/>
    </source>
</evidence>
<dbReference type="STRING" id="1121331.SAMN02745248_02193"/>
<accession>A0A1M6R497</accession>
<protein>
    <submittedName>
        <fullName evidence="1">YvrJ protein family protein</fullName>
    </submittedName>
</protein>
<dbReference type="Pfam" id="PF12841">
    <property type="entry name" value="YvrJ"/>
    <property type="match status" value="1"/>
</dbReference>
<name>A0A1M6R497_9CLOT</name>
<dbReference type="InterPro" id="IPR024419">
    <property type="entry name" value="YvrJ"/>
</dbReference>
<dbReference type="AlphaFoldDB" id="A0A1M6R497"/>
<dbReference type="OrthoDB" id="2662123at2"/>
<gene>
    <name evidence="1" type="ORF">SAMN02745248_02193</name>
</gene>
<sequence length="45" mass="5077">MQSIGNIGFPMAITVYVLVRIEKKFDILSKNLYDLTSAINKSMGR</sequence>
<dbReference type="RefSeq" id="WP_143147005.1">
    <property type="nucleotide sequence ID" value="NZ_FRAD01000020.1"/>
</dbReference>
<reference evidence="1 2" key="1">
    <citation type="submission" date="2016-11" db="EMBL/GenBank/DDBJ databases">
        <authorList>
            <person name="Jaros S."/>
            <person name="Januszkiewicz K."/>
            <person name="Wedrychowicz H."/>
        </authorList>
    </citation>
    <scope>NUCLEOTIDE SEQUENCE [LARGE SCALE GENOMIC DNA]</scope>
    <source>
        <strain evidence="1 2">DSM 3090</strain>
    </source>
</reference>
<keyword evidence="2" id="KW-1185">Reference proteome</keyword>
<proteinExistence type="predicted"/>